<dbReference type="AlphaFoldDB" id="A0A2S7CWP2"/>
<reference evidence="1 2" key="1">
    <citation type="submission" date="2016-08" db="EMBL/GenBank/DDBJ databases">
        <authorList>
            <person name="Seilhamer J.J."/>
        </authorList>
    </citation>
    <scope>NUCLEOTIDE SEQUENCE [LARGE SCALE GENOMIC DNA]</scope>
    <source>
        <strain evidence="1 2">CFBP4690</strain>
    </source>
</reference>
<dbReference type="Proteomes" id="UP000237872">
    <property type="component" value="Unassembled WGS sequence"/>
</dbReference>
<dbReference type="EMBL" id="MDEC01000003">
    <property type="protein sequence ID" value="PPU66017.1"/>
    <property type="molecule type" value="Genomic_DNA"/>
</dbReference>
<proteinExistence type="predicted"/>
<evidence type="ECO:0000313" key="2">
    <source>
        <dbReference type="Proteomes" id="UP000237872"/>
    </source>
</evidence>
<evidence type="ECO:0000313" key="1">
    <source>
        <dbReference type="EMBL" id="PPU66017.1"/>
    </source>
</evidence>
<sequence>MARGACPVAPAIHADAVTAVSVRHRCRLLPRNMRPPSFATGVISMIDYSGMNTTKMKHAGNLL</sequence>
<comment type="caution">
    <text evidence="1">The sequence shown here is derived from an EMBL/GenBank/DDBJ whole genome shotgun (WGS) entry which is preliminary data.</text>
</comment>
<accession>A0A2S7CWP2</accession>
<name>A0A2S7CWP2_9XANT</name>
<gene>
    <name evidence="1" type="ORF">XcodCFBP4690_03040</name>
</gene>
<organism evidence="1 2">
    <name type="scientific">Xanthomonas codiaei</name>
    <dbReference type="NCBI Taxonomy" id="56463"/>
    <lineage>
        <taxon>Bacteria</taxon>
        <taxon>Pseudomonadati</taxon>
        <taxon>Pseudomonadota</taxon>
        <taxon>Gammaproteobacteria</taxon>
        <taxon>Lysobacterales</taxon>
        <taxon>Lysobacteraceae</taxon>
        <taxon>Xanthomonas</taxon>
    </lineage>
</organism>
<protein>
    <submittedName>
        <fullName evidence="1">Uncharacterized protein</fullName>
    </submittedName>
</protein>